<organism evidence="1 2">
    <name type="scientific">Dyadobacter psychrotolerans</name>
    <dbReference type="NCBI Taxonomy" id="2541721"/>
    <lineage>
        <taxon>Bacteria</taxon>
        <taxon>Pseudomonadati</taxon>
        <taxon>Bacteroidota</taxon>
        <taxon>Cytophagia</taxon>
        <taxon>Cytophagales</taxon>
        <taxon>Spirosomataceae</taxon>
        <taxon>Dyadobacter</taxon>
    </lineage>
</organism>
<protein>
    <submittedName>
        <fullName evidence="1">Uncharacterized protein</fullName>
    </submittedName>
</protein>
<dbReference type="AlphaFoldDB" id="A0A4R5E2Y2"/>
<name>A0A4R5E2Y2_9BACT</name>
<proteinExistence type="predicted"/>
<dbReference type="RefSeq" id="WP_131956724.1">
    <property type="nucleotide sequence ID" value="NZ_SMFL01000001.1"/>
</dbReference>
<dbReference type="OrthoDB" id="1489643at2"/>
<sequence>MKRSFFISYIICLSVLIFAGCQSAKKSLKRGNFDDSVLRAVDKLKDSPTHSSSIDILKQAYPAALAQHKEDIKNSLASADQFVWEQRISSYTTLNKLYKAISQCSTCMKITNAQSFENEEQSARKNAAGIRYQQAEKLLAEGDRESARKAYDHLEKADVIIPGFMDVNKKLDLAYEIASFKVVVEQVTVTSKLYKLSNEYFQDRVDEFLRTNKRLNKFVRFYTPREAADYKLQPDHVITLQFDDFVVGQTLLEKDTETVTSKDSVKVGEKSIGRSKVPVYDKVTAKLTQNRKTVHSAGLMDMQIRDFRTKRTVDQEKFKGEYNWMCEWSNFNGDERALTDAQLKLCKSQELLPPPPQQLFVEFSKPLYDRLTNKLRSFYAKY</sequence>
<keyword evidence="2" id="KW-1185">Reference proteome</keyword>
<dbReference type="EMBL" id="SMFL01000001">
    <property type="protein sequence ID" value="TDE18643.1"/>
    <property type="molecule type" value="Genomic_DNA"/>
</dbReference>
<reference evidence="1 2" key="1">
    <citation type="submission" date="2019-03" db="EMBL/GenBank/DDBJ databases">
        <title>Dyadobacter AR-3-6 sp. nov., isolated from arctic soil.</title>
        <authorList>
            <person name="Chaudhary D.K."/>
        </authorList>
    </citation>
    <scope>NUCLEOTIDE SEQUENCE [LARGE SCALE GENOMIC DNA]</scope>
    <source>
        <strain evidence="1 2">AR-3-6</strain>
    </source>
</reference>
<gene>
    <name evidence="1" type="ORF">E0F88_03650</name>
</gene>
<dbReference type="PROSITE" id="PS51257">
    <property type="entry name" value="PROKAR_LIPOPROTEIN"/>
    <property type="match status" value="1"/>
</dbReference>
<evidence type="ECO:0000313" key="2">
    <source>
        <dbReference type="Proteomes" id="UP000294850"/>
    </source>
</evidence>
<comment type="caution">
    <text evidence="1">The sequence shown here is derived from an EMBL/GenBank/DDBJ whole genome shotgun (WGS) entry which is preliminary data.</text>
</comment>
<evidence type="ECO:0000313" key="1">
    <source>
        <dbReference type="EMBL" id="TDE18643.1"/>
    </source>
</evidence>
<dbReference type="Proteomes" id="UP000294850">
    <property type="component" value="Unassembled WGS sequence"/>
</dbReference>
<accession>A0A4R5E2Y2</accession>